<reference evidence="1" key="1">
    <citation type="submission" date="2019-06" db="EMBL/GenBank/DDBJ databases">
        <authorList>
            <person name="Deangelis K."/>
            <person name="Huntemann M."/>
            <person name="Clum A."/>
            <person name="Pillay M."/>
            <person name="Palaniappan K."/>
            <person name="Varghese N."/>
            <person name="Mikhailova N."/>
            <person name="Stamatis D."/>
            <person name="Reddy T."/>
            <person name="Daum C."/>
            <person name="Shapiro N."/>
            <person name="Ivanova N."/>
            <person name="Kyrpides N."/>
            <person name="Woyke T."/>
        </authorList>
    </citation>
    <scope>NUCLEOTIDE SEQUENCE [LARGE SCALE GENOMIC DNA]</scope>
    <source>
        <strain evidence="1">128R</strain>
    </source>
</reference>
<comment type="caution">
    <text evidence="1">The sequence shown here is derived from an EMBL/GenBank/DDBJ whole genome shotgun (WGS) entry which is preliminary data.</text>
</comment>
<gene>
    <name evidence="1" type="ORF">FHU10_4581</name>
</gene>
<accession>A0A559TBD3</accession>
<proteinExistence type="predicted"/>
<dbReference type="EMBL" id="VISQ01000001">
    <property type="protein sequence ID" value="TVZ71924.1"/>
    <property type="molecule type" value="Genomic_DNA"/>
</dbReference>
<reference evidence="1" key="2">
    <citation type="submission" date="2019-08" db="EMBL/GenBank/DDBJ databases">
        <title>Investigation of anaerobic lignin degradation for improved lignocellulosic biofuels.</title>
        <authorList>
            <person name="Deangelis K.PhD."/>
        </authorList>
    </citation>
    <scope>NUCLEOTIDE SEQUENCE [LARGE SCALE GENOMIC DNA]</scope>
    <source>
        <strain evidence="1">128R</strain>
    </source>
</reference>
<sequence length="52" mass="5493">MSQNVVLSGWGVTSAYAPDFPALIKGLTEKTASQHTALVCDQKRMAGSALEL</sequence>
<protein>
    <submittedName>
        <fullName evidence="1">Uncharacterized protein</fullName>
    </submittedName>
</protein>
<evidence type="ECO:0000313" key="1">
    <source>
        <dbReference type="EMBL" id="TVZ71924.1"/>
    </source>
</evidence>
<dbReference type="AlphaFoldDB" id="A0A559TBD3"/>
<name>A0A559TBD3_SERFO</name>
<organism evidence="1">
    <name type="scientific">Serratia fonticola</name>
    <dbReference type="NCBI Taxonomy" id="47917"/>
    <lineage>
        <taxon>Bacteria</taxon>
        <taxon>Pseudomonadati</taxon>
        <taxon>Pseudomonadota</taxon>
        <taxon>Gammaproteobacteria</taxon>
        <taxon>Enterobacterales</taxon>
        <taxon>Yersiniaceae</taxon>
        <taxon>Serratia</taxon>
    </lineage>
</organism>